<protein>
    <recommendedName>
        <fullName evidence="3">ABC transporter substrate-binding protein</fullName>
    </recommendedName>
</protein>
<accession>A0A1F6D8W0</accession>
<gene>
    <name evidence="1" type="ORF">A2853_03705</name>
</gene>
<dbReference type="PANTHER" id="PTHR35271:SF1">
    <property type="entry name" value="ABC TRANSPORTER, SUBSTRATE-BINDING LIPOPROTEIN"/>
    <property type="match status" value="1"/>
</dbReference>
<evidence type="ECO:0000313" key="1">
    <source>
        <dbReference type="EMBL" id="OGG57442.1"/>
    </source>
</evidence>
<dbReference type="Gene3D" id="3.40.50.2300">
    <property type="match status" value="2"/>
</dbReference>
<dbReference type="Proteomes" id="UP000177958">
    <property type="component" value="Unassembled WGS sequence"/>
</dbReference>
<dbReference type="EMBL" id="MFKX01000026">
    <property type="protein sequence ID" value="OGG57442.1"/>
    <property type="molecule type" value="Genomic_DNA"/>
</dbReference>
<dbReference type="InterPro" id="IPR007487">
    <property type="entry name" value="ABC_transpt-TYRBP-like"/>
</dbReference>
<organism evidence="1 2">
    <name type="scientific">Candidatus Kaiserbacteria bacterium RIFCSPHIGHO2_01_FULL_55_17</name>
    <dbReference type="NCBI Taxonomy" id="1798484"/>
    <lineage>
        <taxon>Bacteria</taxon>
        <taxon>Candidatus Kaiseribacteriota</taxon>
    </lineage>
</organism>
<evidence type="ECO:0000313" key="2">
    <source>
        <dbReference type="Proteomes" id="UP000177958"/>
    </source>
</evidence>
<proteinExistence type="predicted"/>
<dbReference type="InterPro" id="IPR028082">
    <property type="entry name" value="Peripla_BP_I"/>
</dbReference>
<evidence type="ECO:0008006" key="3">
    <source>
        <dbReference type="Google" id="ProtNLM"/>
    </source>
</evidence>
<dbReference type="PANTHER" id="PTHR35271">
    <property type="entry name" value="ABC TRANSPORTER, SUBSTRATE-BINDING LIPOPROTEIN-RELATED"/>
    <property type="match status" value="1"/>
</dbReference>
<dbReference type="Pfam" id="PF04392">
    <property type="entry name" value="ABC_sub_bind"/>
    <property type="match status" value="1"/>
</dbReference>
<dbReference type="CDD" id="cd06325">
    <property type="entry name" value="PBP1_ABC_unchar_transporter"/>
    <property type="match status" value="1"/>
</dbReference>
<comment type="caution">
    <text evidence="1">The sequence shown here is derived from an EMBL/GenBank/DDBJ whole genome shotgun (WGS) entry which is preliminary data.</text>
</comment>
<dbReference type="AlphaFoldDB" id="A0A1F6D8W0"/>
<name>A0A1F6D8W0_9BACT</name>
<dbReference type="SUPFAM" id="SSF53822">
    <property type="entry name" value="Periplasmic binding protein-like I"/>
    <property type="match status" value="1"/>
</dbReference>
<sequence>MKMQILAALAGFLAVALIVVAYLFFGAVENVPQEEPMPVVIVVRNPPSLDTAWIRFRTRMEELGYRDGENVRYVITEVSTDLASTKRNIGQLLEQRPDLVYTMGVLATRAAKEAAEDLEIDAPIVFAVVSDPVGSGFVESMQHPGGNITGITPASNLTASKRLELLHEMLPSITRVVHPWNDEKTSGAAALREIASSLGLMLVERQIPDVAGFVEFLRTYPFRQGDAILRPSDSIGAGGFNDAVALALEHKVPLVGTNEGDTERGALMSYGTNYGDIGEAAARIAELILRGASPSEIPVEEATRFYLTVNLDTARKIGVTVPESFLLKAHRIIEGE</sequence>
<reference evidence="1 2" key="1">
    <citation type="journal article" date="2016" name="Nat. Commun.">
        <title>Thousands of microbial genomes shed light on interconnected biogeochemical processes in an aquifer system.</title>
        <authorList>
            <person name="Anantharaman K."/>
            <person name="Brown C.T."/>
            <person name="Hug L.A."/>
            <person name="Sharon I."/>
            <person name="Castelle C.J."/>
            <person name="Probst A.J."/>
            <person name="Thomas B.C."/>
            <person name="Singh A."/>
            <person name="Wilkins M.J."/>
            <person name="Karaoz U."/>
            <person name="Brodie E.L."/>
            <person name="Williams K.H."/>
            <person name="Hubbard S.S."/>
            <person name="Banfield J.F."/>
        </authorList>
    </citation>
    <scope>NUCLEOTIDE SEQUENCE [LARGE SCALE GENOMIC DNA]</scope>
</reference>